<protein>
    <recommendedName>
        <fullName evidence="4">Peptidase propeptide and YPEB domain-containing protein</fullName>
    </recommendedName>
</protein>
<keyword evidence="1" id="KW-0732">Signal</keyword>
<evidence type="ECO:0000256" key="1">
    <source>
        <dbReference type="SAM" id="SignalP"/>
    </source>
</evidence>
<dbReference type="OrthoDB" id="7776561at2"/>
<reference evidence="2 3" key="1">
    <citation type="submission" date="2016-10" db="EMBL/GenBank/DDBJ databases">
        <authorList>
            <person name="de Groot N.N."/>
        </authorList>
    </citation>
    <scope>NUCLEOTIDE SEQUENCE [LARGE SCALE GENOMIC DNA]</scope>
    <source>
        <strain evidence="2 3">DSM 22220</strain>
    </source>
</reference>
<dbReference type="AlphaFoldDB" id="A0A1G6WA97"/>
<dbReference type="EMBL" id="FNAH01000002">
    <property type="protein sequence ID" value="SDD62719.1"/>
    <property type="molecule type" value="Genomic_DNA"/>
</dbReference>
<organism evidence="2 3">
    <name type="scientific">Paracoccus isoporae</name>
    <dbReference type="NCBI Taxonomy" id="591205"/>
    <lineage>
        <taxon>Bacteria</taxon>
        <taxon>Pseudomonadati</taxon>
        <taxon>Pseudomonadota</taxon>
        <taxon>Alphaproteobacteria</taxon>
        <taxon>Rhodobacterales</taxon>
        <taxon>Paracoccaceae</taxon>
        <taxon>Paracoccus</taxon>
    </lineage>
</organism>
<feature type="signal peptide" evidence="1">
    <location>
        <begin position="1"/>
        <end position="22"/>
    </location>
</feature>
<accession>A0A1G6WA97</accession>
<sequence>MTYPTLLTLALAAAALPVAAHASSPDAWEEFRTQTQERCLSALDAPLREEAEIEVNPFGSESYGVALLTVPLPDEGSERIVCIHDKQDGSVELTAPFDPPVAGQR</sequence>
<evidence type="ECO:0008006" key="4">
    <source>
        <dbReference type="Google" id="ProtNLM"/>
    </source>
</evidence>
<proteinExistence type="predicted"/>
<keyword evidence="3" id="KW-1185">Reference proteome</keyword>
<dbReference type="Proteomes" id="UP000199344">
    <property type="component" value="Unassembled WGS sequence"/>
</dbReference>
<name>A0A1G6WA97_9RHOB</name>
<feature type="chain" id="PRO_5011786758" description="Peptidase propeptide and YPEB domain-containing protein" evidence="1">
    <location>
        <begin position="23"/>
        <end position="105"/>
    </location>
</feature>
<dbReference type="RefSeq" id="WP_090521135.1">
    <property type="nucleotide sequence ID" value="NZ_FNAH01000002.1"/>
</dbReference>
<gene>
    <name evidence="2" type="ORF">SAMN05421538_10279</name>
</gene>
<evidence type="ECO:0000313" key="2">
    <source>
        <dbReference type="EMBL" id="SDD62719.1"/>
    </source>
</evidence>
<evidence type="ECO:0000313" key="3">
    <source>
        <dbReference type="Proteomes" id="UP000199344"/>
    </source>
</evidence>